<sequence length="111" mass="12270">MLGVNNHCDNGSSERGGPMSIYGLGERTPAKIGDTSDDVDTPMSVMSTYSNYSDTGRAPMGIMSMRKLVPSTQFLESQHDQDQDSDSYSDHDQDETMEVEQSFAGMKKLEY</sequence>
<feature type="compositionally biased region" description="Acidic residues" evidence="1">
    <location>
        <begin position="83"/>
        <end position="98"/>
    </location>
</feature>
<protein>
    <submittedName>
        <fullName evidence="2">Uncharacterized protein</fullName>
    </submittedName>
</protein>
<dbReference type="InParanoid" id="A0A1E7FQN2"/>
<feature type="region of interest" description="Disordered" evidence="1">
    <location>
        <begin position="1"/>
        <end position="42"/>
    </location>
</feature>
<name>A0A1E7FQN2_9STRA</name>
<keyword evidence="3" id="KW-1185">Reference proteome</keyword>
<proteinExistence type="predicted"/>
<organism evidence="2 3">
    <name type="scientific">Fragilariopsis cylindrus CCMP1102</name>
    <dbReference type="NCBI Taxonomy" id="635003"/>
    <lineage>
        <taxon>Eukaryota</taxon>
        <taxon>Sar</taxon>
        <taxon>Stramenopiles</taxon>
        <taxon>Ochrophyta</taxon>
        <taxon>Bacillariophyta</taxon>
        <taxon>Bacillariophyceae</taxon>
        <taxon>Bacillariophycidae</taxon>
        <taxon>Bacillariales</taxon>
        <taxon>Bacillariaceae</taxon>
        <taxon>Fragilariopsis</taxon>
    </lineage>
</organism>
<accession>A0A1E7FQN2</accession>
<evidence type="ECO:0000313" key="3">
    <source>
        <dbReference type="Proteomes" id="UP000095751"/>
    </source>
</evidence>
<dbReference type="OrthoDB" id="52055at2759"/>
<reference evidence="2 3" key="1">
    <citation type="submission" date="2016-09" db="EMBL/GenBank/DDBJ databases">
        <title>Extensive genetic diversity and differential bi-allelic expression allows diatom success in the polar Southern Ocean.</title>
        <authorList>
            <consortium name="DOE Joint Genome Institute"/>
            <person name="Mock T."/>
            <person name="Otillar R.P."/>
            <person name="Strauss J."/>
            <person name="Dupont C."/>
            <person name="Frickenhaus S."/>
            <person name="Maumus F."/>
            <person name="Mcmullan M."/>
            <person name="Sanges R."/>
            <person name="Schmutz J."/>
            <person name="Toseland A."/>
            <person name="Valas R."/>
            <person name="Veluchamy A."/>
            <person name="Ward B.J."/>
            <person name="Allen A."/>
            <person name="Barry K."/>
            <person name="Falciatore A."/>
            <person name="Ferrante M."/>
            <person name="Fortunato A.E."/>
            <person name="Gloeckner G."/>
            <person name="Gruber A."/>
            <person name="Hipkin R."/>
            <person name="Janech M."/>
            <person name="Kroth P."/>
            <person name="Leese F."/>
            <person name="Lindquist E."/>
            <person name="Lyon B.R."/>
            <person name="Martin J."/>
            <person name="Mayer C."/>
            <person name="Parker M."/>
            <person name="Quesneville H."/>
            <person name="Raymond J."/>
            <person name="Uhlig C."/>
            <person name="Valentin K.U."/>
            <person name="Worden A.Z."/>
            <person name="Armbrust E.V."/>
            <person name="Bowler C."/>
            <person name="Green B."/>
            <person name="Moulton V."/>
            <person name="Van Oosterhout C."/>
            <person name="Grigoriev I."/>
        </authorList>
    </citation>
    <scope>NUCLEOTIDE SEQUENCE [LARGE SCALE GENOMIC DNA]</scope>
    <source>
        <strain evidence="2 3">CCMP1102</strain>
    </source>
</reference>
<gene>
    <name evidence="2" type="ORF">FRACYDRAFT_267653</name>
</gene>
<dbReference type="KEGG" id="fcy:FRACYDRAFT_267653"/>
<evidence type="ECO:0000313" key="2">
    <source>
        <dbReference type="EMBL" id="OEU20479.1"/>
    </source>
</evidence>
<evidence type="ECO:0000256" key="1">
    <source>
        <dbReference type="SAM" id="MobiDB-lite"/>
    </source>
</evidence>
<dbReference type="Proteomes" id="UP000095751">
    <property type="component" value="Unassembled WGS sequence"/>
</dbReference>
<feature type="region of interest" description="Disordered" evidence="1">
    <location>
        <begin position="69"/>
        <end position="111"/>
    </location>
</feature>
<dbReference type="EMBL" id="KV784354">
    <property type="protein sequence ID" value="OEU20479.1"/>
    <property type="molecule type" value="Genomic_DNA"/>
</dbReference>
<dbReference type="AlphaFoldDB" id="A0A1E7FQN2"/>